<feature type="compositionally biased region" description="Polar residues" evidence="1">
    <location>
        <begin position="53"/>
        <end position="62"/>
    </location>
</feature>
<evidence type="ECO:0000313" key="3">
    <source>
        <dbReference type="Proteomes" id="UP001187239"/>
    </source>
</evidence>
<evidence type="ECO:0000256" key="1">
    <source>
        <dbReference type="SAM" id="MobiDB-lite"/>
    </source>
</evidence>
<dbReference type="Proteomes" id="UP001187239">
    <property type="component" value="Unassembled WGS sequence"/>
</dbReference>
<name>A0AAE4SKK0_9ENTR</name>
<feature type="non-terminal residue" evidence="2">
    <location>
        <position position="62"/>
    </location>
</feature>
<organism evidence="2 3">
    <name type="scientific">Klebsiella quasipneumoniae subsp. similipneumoniae</name>
    <dbReference type="NCBI Taxonomy" id="1463164"/>
    <lineage>
        <taxon>Bacteria</taxon>
        <taxon>Pseudomonadati</taxon>
        <taxon>Pseudomonadota</taxon>
        <taxon>Gammaproteobacteria</taxon>
        <taxon>Enterobacterales</taxon>
        <taxon>Enterobacteriaceae</taxon>
        <taxon>Klebsiella/Raoultella group</taxon>
        <taxon>Klebsiella</taxon>
        <taxon>Klebsiella pneumoniae complex</taxon>
    </lineage>
</organism>
<dbReference type="EMBL" id="JAWHXQ010000183">
    <property type="protein sequence ID" value="MDV0614932.1"/>
    <property type="molecule type" value="Genomic_DNA"/>
</dbReference>
<accession>A0AAE4SKK0</accession>
<dbReference type="AlphaFoldDB" id="A0AAE4SKK0"/>
<feature type="region of interest" description="Disordered" evidence="1">
    <location>
        <begin position="25"/>
        <end position="62"/>
    </location>
</feature>
<reference evidence="2" key="1">
    <citation type="submission" date="2023-10" db="EMBL/GenBank/DDBJ databases">
        <title>Surveillance and assessment of the effects of hospital wastewater treatment on clearance of pathogenic bacterial and antimicrobial resistance genes.</title>
        <authorList>
            <person name="Wu Y."/>
        </authorList>
    </citation>
    <scope>NUCLEOTIDE SEQUENCE</scope>
    <source>
        <strain evidence="2">23-M-SY-8</strain>
    </source>
</reference>
<protein>
    <submittedName>
        <fullName evidence="2">Uncharacterized protein</fullName>
    </submittedName>
</protein>
<gene>
    <name evidence="2" type="ORF">RZO73_31305</name>
</gene>
<sequence>MRRRSDAIALLKERSRLALRLAGLRLRRPAGSPPGPRKRSAAGQLAHPPSVHRQAQGQILRI</sequence>
<comment type="caution">
    <text evidence="2">The sequence shown here is derived from an EMBL/GenBank/DDBJ whole genome shotgun (WGS) entry which is preliminary data.</text>
</comment>
<evidence type="ECO:0000313" key="2">
    <source>
        <dbReference type="EMBL" id="MDV0614932.1"/>
    </source>
</evidence>
<proteinExistence type="predicted"/>